<keyword evidence="8 10" id="KW-0460">Magnesium</keyword>
<comment type="similarity">
    <text evidence="3 10 13">Belongs to the IPP transferase family.</text>
</comment>
<dbReference type="Gene3D" id="1.10.20.140">
    <property type="match status" value="1"/>
</dbReference>
<feature type="binding site" evidence="10">
    <location>
        <begin position="11"/>
        <end position="18"/>
    </location>
    <ligand>
        <name>ATP</name>
        <dbReference type="ChEBI" id="CHEBI:30616"/>
    </ligand>
</feature>
<dbReference type="InterPro" id="IPR027417">
    <property type="entry name" value="P-loop_NTPase"/>
</dbReference>
<comment type="function">
    <text evidence="2 10 12">Catalyzes the transfer of a dimethylallyl group onto the adenine at position 37 in tRNAs that read codons beginning with uridine, leading to the formation of N6-(dimethylallyl)adenosine (i(6)A).</text>
</comment>
<dbReference type="InterPro" id="IPR039657">
    <property type="entry name" value="Dimethylallyltransferase"/>
</dbReference>
<dbReference type="PANTHER" id="PTHR11088:SF60">
    <property type="entry name" value="TRNA DIMETHYLALLYLTRANSFERASE"/>
    <property type="match status" value="1"/>
</dbReference>
<dbReference type="GO" id="GO:0005524">
    <property type="term" value="F:ATP binding"/>
    <property type="evidence" value="ECO:0007669"/>
    <property type="project" value="UniProtKB-UniRule"/>
</dbReference>
<sequence>MSKKLLIVILGPTASGKSALAEKLAAEFNGAIISADSRQIYRGMDIGTNKSKALLIDIVKPNQEFTVAQYKKIAIKAIKNIQKQGKVPFLVGGTGLYLTAIVDNLQIPKVKPNKILRCKLEKQTEKKLLATLKKLDPQAAKVIDAKNKRRLVRALEVCLAGKKFSQKSQGKPLFDVLQIGLEISKEKLRQNIEKRVNQMLKKGLEKEVKDLVKKYGWTSVLKNTIGYSEWQNSLNLTKLSSELNLVKFRNKRKKELAALISLHTTQLAKRQLAWFKKDKRIIWLKSPRQAANLIKNFTGDVPP</sequence>
<evidence type="ECO:0000256" key="6">
    <source>
        <dbReference type="ARBA" id="ARBA00022741"/>
    </source>
</evidence>
<evidence type="ECO:0000256" key="9">
    <source>
        <dbReference type="ARBA" id="ARBA00049563"/>
    </source>
</evidence>
<evidence type="ECO:0000256" key="3">
    <source>
        <dbReference type="ARBA" id="ARBA00005842"/>
    </source>
</evidence>
<dbReference type="HAMAP" id="MF_00185">
    <property type="entry name" value="IPP_trans"/>
    <property type="match status" value="1"/>
</dbReference>
<feature type="site" description="Interaction with substrate tRNA" evidence="10">
    <location>
        <position position="94"/>
    </location>
</feature>
<evidence type="ECO:0000256" key="4">
    <source>
        <dbReference type="ARBA" id="ARBA00022679"/>
    </source>
</evidence>
<dbReference type="AlphaFoldDB" id="A0A2M6XU49"/>
<evidence type="ECO:0000256" key="10">
    <source>
        <dbReference type="HAMAP-Rule" id="MF_00185"/>
    </source>
</evidence>
<comment type="caution">
    <text evidence="14">The sequence shown here is derived from an EMBL/GenBank/DDBJ whole genome shotgun (WGS) entry which is preliminary data.</text>
</comment>
<evidence type="ECO:0000256" key="11">
    <source>
        <dbReference type="RuleBase" id="RU003783"/>
    </source>
</evidence>
<dbReference type="GO" id="GO:0052381">
    <property type="term" value="F:tRNA dimethylallyltransferase activity"/>
    <property type="evidence" value="ECO:0007669"/>
    <property type="project" value="UniProtKB-UniRule"/>
</dbReference>
<keyword evidence="7 10" id="KW-0067">ATP-binding</keyword>
<comment type="caution">
    <text evidence="10">Lacks conserved residue(s) required for the propagation of feature annotation.</text>
</comment>
<evidence type="ECO:0000256" key="1">
    <source>
        <dbReference type="ARBA" id="ARBA00001946"/>
    </source>
</evidence>
<dbReference type="SUPFAM" id="SSF52540">
    <property type="entry name" value="P-loop containing nucleoside triphosphate hydrolases"/>
    <property type="match status" value="1"/>
</dbReference>
<gene>
    <name evidence="10" type="primary">miaA</name>
    <name evidence="14" type="ORF">COT20_02245</name>
</gene>
<comment type="subunit">
    <text evidence="10">Monomer.</text>
</comment>
<feature type="site" description="Interaction with substrate tRNA" evidence="10">
    <location>
        <position position="117"/>
    </location>
</feature>
<dbReference type="Gene3D" id="3.40.50.300">
    <property type="entry name" value="P-loop containing nucleotide triphosphate hydrolases"/>
    <property type="match status" value="1"/>
</dbReference>
<dbReference type="Pfam" id="PF01715">
    <property type="entry name" value="IPPT"/>
    <property type="match status" value="1"/>
</dbReference>
<evidence type="ECO:0000256" key="12">
    <source>
        <dbReference type="RuleBase" id="RU003784"/>
    </source>
</evidence>
<comment type="catalytic activity">
    <reaction evidence="9 10 11">
        <text>adenosine(37) in tRNA + dimethylallyl diphosphate = N(6)-dimethylallyladenosine(37) in tRNA + diphosphate</text>
        <dbReference type="Rhea" id="RHEA:26482"/>
        <dbReference type="Rhea" id="RHEA-COMP:10162"/>
        <dbReference type="Rhea" id="RHEA-COMP:10375"/>
        <dbReference type="ChEBI" id="CHEBI:33019"/>
        <dbReference type="ChEBI" id="CHEBI:57623"/>
        <dbReference type="ChEBI" id="CHEBI:74411"/>
        <dbReference type="ChEBI" id="CHEBI:74415"/>
        <dbReference type="EC" id="2.5.1.75"/>
    </reaction>
</comment>
<dbReference type="Proteomes" id="UP000229784">
    <property type="component" value="Unassembled WGS sequence"/>
</dbReference>
<name>A0A2M6XU49_9BACT</name>
<evidence type="ECO:0000256" key="5">
    <source>
        <dbReference type="ARBA" id="ARBA00022694"/>
    </source>
</evidence>
<accession>A0A2M6XU49</accession>
<organism evidence="14 15">
    <name type="scientific">bacterium (Candidatus Gribaldobacteria) CG08_land_8_20_14_0_20_39_15</name>
    <dbReference type="NCBI Taxonomy" id="2014273"/>
    <lineage>
        <taxon>Bacteria</taxon>
        <taxon>Candidatus Gribaldobacteria</taxon>
    </lineage>
</organism>
<dbReference type="InterPro" id="IPR018022">
    <property type="entry name" value="IPT"/>
</dbReference>
<dbReference type="EC" id="2.5.1.75" evidence="10"/>
<keyword evidence="5 10" id="KW-0819">tRNA processing</keyword>
<feature type="region of interest" description="Interaction with substrate tRNA" evidence="10">
    <location>
        <begin position="36"/>
        <end position="39"/>
    </location>
</feature>
<dbReference type="GO" id="GO:0006400">
    <property type="term" value="P:tRNA modification"/>
    <property type="evidence" value="ECO:0007669"/>
    <property type="project" value="TreeGrafter"/>
</dbReference>
<feature type="binding site" evidence="10">
    <location>
        <begin position="13"/>
        <end position="18"/>
    </location>
    <ligand>
        <name>substrate</name>
    </ligand>
</feature>
<evidence type="ECO:0000313" key="14">
    <source>
        <dbReference type="EMBL" id="PIU14983.1"/>
    </source>
</evidence>
<reference evidence="15" key="1">
    <citation type="submission" date="2017-09" db="EMBL/GenBank/DDBJ databases">
        <title>Depth-based differentiation of microbial function through sediment-hosted aquifers and enrichment of novel symbionts in the deep terrestrial subsurface.</title>
        <authorList>
            <person name="Probst A.J."/>
            <person name="Ladd B."/>
            <person name="Jarett J.K."/>
            <person name="Geller-Mcgrath D.E."/>
            <person name="Sieber C.M.K."/>
            <person name="Emerson J.B."/>
            <person name="Anantharaman K."/>
            <person name="Thomas B.C."/>
            <person name="Malmstrom R."/>
            <person name="Stieglmeier M."/>
            <person name="Klingl A."/>
            <person name="Woyke T."/>
            <person name="Ryan C.M."/>
            <person name="Banfield J.F."/>
        </authorList>
    </citation>
    <scope>NUCLEOTIDE SEQUENCE [LARGE SCALE GENOMIC DNA]</scope>
</reference>
<proteinExistence type="inferred from homology"/>
<evidence type="ECO:0000256" key="13">
    <source>
        <dbReference type="RuleBase" id="RU003785"/>
    </source>
</evidence>
<evidence type="ECO:0000256" key="7">
    <source>
        <dbReference type="ARBA" id="ARBA00022840"/>
    </source>
</evidence>
<evidence type="ECO:0000256" key="2">
    <source>
        <dbReference type="ARBA" id="ARBA00003213"/>
    </source>
</evidence>
<comment type="cofactor">
    <cofactor evidence="1 10">
        <name>Mg(2+)</name>
        <dbReference type="ChEBI" id="CHEBI:18420"/>
    </cofactor>
</comment>
<dbReference type="EMBL" id="PEXQ01000055">
    <property type="protein sequence ID" value="PIU14983.1"/>
    <property type="molecule type" value="Genomic_DNA"/>
</dbReference>
<evidence type="ECO:0000313" key="15">
    <source>
        <dbReference type="Proteomes" id="UP000229784"/>
    </source>
</evidence>
<dbReference type="NCBIfam" id="TIGR00174">
    <property type="entry name" value="miaA"/>
    <property type="match status" value="1"/>
</dbReference>
<dbReference type="PANTHER" id="PTHR11088">
    <property type="entry name" value="TRNA DIMETHYLALLYLTRANSFERASE"/>
    <property type="match status" value="1"/>
</dbReference>
<protein>
    <recommendedName>
        <fullName evidence="10">tRNA dimethylallyltransferase</fullName>
        <ecNumber evidence="10">2.5.1.75</ecNumber>
    </recommendedName>
    <alternativeName>
        <fullName evidence="10">Dimethylallyl diphosphate:tRNA dimethylallyltransferase</fullName>
        <shortName evidence="10">DMAPP:tRNA dimethylallyltransferase</shortName>
        <shortName evidence="10">DMATase</shortName>
    </alternativeName>
    <alternativeName>
        <fullName evidence="10">Isopentenyl-diphosphate:tRNA isopentenyltransferase</fullName>
        <shortName evidence="10">IPP transferase</shortName>
        <shortName evidence="10">IPPT</shortName>
        <shortName evidence="10">IPTase</shortName>
    </alternativeName>
</protein>
<evidence type="ECO:0000256" key="8">
    <source>
        <dbReference type="ARBA" id="ARBA00022842"/>
    </source>
</evidence>
<keyword evidence="4 10" id="KW-0808">Transferase</keyword>
<keyword evidence="6 10" id="KW-0547">Nucleotide-binding</keyword>